<proteinExistence type="predicted"/>
<dbReference type="EMBL" id="QTSX02000808">
    <property type="protein sequence ID" value="KAJ9084784.1"/>
    <property type="molecule type" value="Genomic_DNA"/>
</dbReference>
<gene>
    <name evidence="1" type="ORF">DSO57_1020726</name>
</gene>
<evidence type="ECO:0000313" key="1">
    <source>
        <dbReference type="EMBL" id="KAJ9084784.1"/>
    </source>
</evidence>
<keyword evidence="2" id="KW-1185">Reference proteome</keyword>
<comment type="caution">
    <text evidence="1">The sequence shown here is derived from an EMBL/GenBank/DDBJ whole genome shotgun (WGS) entry which is preliminary data.</text>
</comment>
<sequence length="135" mass="14819">MLSPGAKHNTYIPFFMPACVLDLEFCHPHHLDIPPDHYRGQIPTIMKEIPATPPLPDAFPAQDFSKLGFVYIIVLGLANQVAPHTGSWCPWAIAVNYLARITSIVYMAFQAQPASPVGVQLNSSMGRDSEGVCQD</sequence>
<reference evidence="1" key="1">
    <citation type="submission" date="2022-04" db="EMBL/GenBank/DDBJ databases">
        <title>Genome of the entomopathogenic fungus Entomophthora muscae.</title>
        <authorList>
            <person name="Elya C."/>
            <person name="Lovett B.R."/>
            <person name="Lee E."/>
            <person name="Macias A.M."/>
            <person name="Hajek A.E."/>
            <person name="De Bivort B.L."/>
            <person name="Kasson M.T."/>
            <person name="De Fine Licht H.H."/>
            <person name="Stajich J.E."/>
        </authorList>
    </citation>
    <scope>NUCLEOTIDE SEQUENCE</scope>
    <source>
        <strain evidence="1">Berkeley</strain>
    </source>
</reference>
<organism evidence="1 2">
    <name type="scientific">Entomophthora muscae</name>
    <dbReference type="NCBI Taxonomy" id="34485"/>
    <lineage>
        <taxon>Eukaryota</taxon>
        <taxon>Fungi</taxon>
        <taxon>Fungi incertae sedis</taxon>
        <taxon>Zoopagomycota</taxon>
        <taxon>Entomophthoromycotina</taxon>
        <taxon>Entomophthoromycetes</taxon>
        <taxon>Entomophthorales</taxon>
        <taxon>Entomophthoraceae</taxon>
        <taxon>Entomophthora</taxon>
    </lineage>
</organism>
<protein>
    <submittedName>
        <fullName evidence="1">Uncharacterized protein</fullName>
    </submittedName>
</protein>
<dbReference type="Proteomes" id="UP001165960">
    <property type="component" value="Unassembled WGS sequence"/>
</dbReference>
<evidence type="ECO:0000313" key="2">
    <source>
        <dbReference type="Proteomes" id="UP001165960"/>
    </source>
</evidence>
<accession>A0ACC2UD13</accession>
<name>A0ACC2UD13_9FUNG</name>